<evidence type="ECO:0000313" key="2">
    <source>
        <dbReference type="WBParaSite" id="HDID_0000405301-mRNA-1"/>
    </source>
</evidence>
<accession>A0A0R3SGL5</accession>
<sequence length="1085" mass="119109">LVIFSSIRFKRELRNTFELPQQLVKVRIPGLENFNDGENECGNAELVPIHHVTVENPKMRWNETNRNLVYSMMNMYKHAQTLKKNLSAQALKAISLDIATTSTISMPNELTQNAGDGASTSSQGQNAGPSKASTGVDAVTITEEDDGKISENSSASSLGNTASFPEVPMLDRLVKEAETAKFYAYCEEVMLKPVEGSGGYVIVSAAKARLDSVDHPPVWRDAHLLSKSSLIGNMECMQYYATVGGLDSKTSDQWLCAADVRDWLRLGTEFGQDALSGRPEVVGSGHAVGGVVSGASPSNSSSPDGTIQLQRMVSRCACQFVYVTYAPMDPNSLPPGQFVPPLPPTDNNSKILQSQEGANTFTLLHRTLDLCTNSLQYSMVFDIVSNLLLYVEPQQKERFERNRVSLSLLGERELRQAILRDQETLRGMVNAIRVQERELWAILRQFDQNLRAAGTSATTLGSNVVTDPLIFPQPSTLRASLSAYIDSINSPQMSPAMAAQAEQILAFEEKISQMKVSIVEKNALLSQSIAHFQKVHVQSQRLQNGTQSFSLVNPSVDATNLAGSMRLQRDQIPTVPSEDGLSSQSPTSSSNFTVSQPLNSAPSLSAGTPSHFTPPAIAVNGATIDSQSTDATTAATEIEAEVVRRDEVCFEHARWRMTEADGQIGLADVELRGFLYARTHKRDDSGSHLFQLGSMRVRSLAPNSFYKEVLLPDCNSSYHHTGGPMIRLACTERPPVGGISVIEVMEVSKSFYNLLMPYFFSDRGSEYAAASTSAYHAENLEPGSADLAASSEDLVLEAAEARAKKRNRYAGKFISRLDPKSWSGRLRSGVNRSQQQQQQTQQQQQPRFKTVVEESPVEEIASEANLVVEPDLGGSFGSSHDPTLSLVPLDVMRERARRNHVFLYIKIPGFPIRLSYKGDKQKNLADVTNFELNIPMLEYHNRLWTWLDFVLEVKMRIRRQLIKEVIKQKLRPRRAISWHTSAHSSSDRVAAAAAPEVDDDTASSSIVDGGRLNINNSNNSNSTAAIVNAVLPSPPLSTSSSSATSAAAAAEVSRREQEVLELILGRHAAEHPPQPGGRKKFRVFR</sequence>
<feature type="region of interest" description="Disordered" evidence="1">
    <location>
        <begin position="574"/>
        <end position="612"/>
    </location>
</feature>
<name>A0A0R3SGL5_HYMDI</name>
<organism evidence="2">
    <name type="scientific">Hymenolepis diminuta</name>
    <name type="common">Rat tapeworm</name>
    <dbReference type="NCBI Taxonomy" id="6216"/>
    <lineage>
        <taxon>Eukaryota</taxon>
        <taxon>Metazoa</taxon>
        <taxon>Spiralia</taxon>
        <taxon>Lophotrochozoa</taxon>
        <taxon>Platyhelminthes</taxon>
        <taxon>Cestoda</taxon>
        <taxon>Eucestoda</taxon>
        <taxon>Cyclophyllidea</taxon>
        <taxon>Hymenolepididae</taxon>
        <taxon>Hymenolepis</taxon>
    </lineage>
</organism>
<feature type="compositionally biased region" description="Low complexity" evidence="1">
    <location>
        <begin position="834"/>
        <end position="845"/>
    </location>
</feature>
<reference evidence="2" key="1">
    <citation type="submission" date="2017-02" db="UniProtKB">
        <authorList>
            <consortium name="WormBaseParasite"/>
        </authorList>
    </citation>
    <scope>IDENTIFICATION</scope>
</reference>
<dbReference type="PANTHER" id="PTHR15678:SF6">
    <property type="entry name" value="BRIDGE-LIKE LIPID TRANSFER PROTEIN FAMILY MEMBER 2"/>
    <property type="match status" value="1"/>
</dbReference>
<feature type="region of interest" description="Disordered" evidence="1">
    <location>
        <begin position="820"/>
        <end position="848"/>
    </location>
</feature>
<dbReference type="Pfam" id="PF10344">
    <property type="entry name" value="Hobbit"/>
    <property type="match status" value="2"/>
</dbReference>
<feature type="region of interest" description="Disordered" evidence="1">
    <location>
        <begin position="1066"/>
        <end position="1085"/>
    </location>
</feature>
<feature type="compositionally biased region" description="Low complexity" evidence="1">
    <location>
        <begin position="582"/>
        <end position="596"/>
    </location>
</feature>
<feature type="compositionally biased region" description="Polar residues" evidence="1">
    <location>
        <begin position="597"/>
        <end position="611"/>
    </location>
</feature>
<proteinExistence type="predicted"/>
<dbReference type="InterPro" id="IPR045167">
    <property type="entry name" value="Hobbit"/>
</dbReference>
<dbReference type="WBParaSite" id="HDID_0000405301-mRNA-1">
    <property type="protein sequence ID" value="HDID_0000405301-mRNA-1"/>
    <property type="gene ID" value="HDID_0000405301"/>
</dbReference>
<dbReference type="AlphaFoldDB" id="A0A0R3SGL5"/>
<feature type="region of interest" description="Disordered" evidence="1">
    <location>
        <begin position="108"/>
        <end position="136"/>
    </location>
</feature>
<protein>
    <submittedName>
        <fullName evidence="2">Apt1 domain-containing protein</fullName>
    </submittedName>
</protein>
<feature type="compositionally biased region" description="Polar residues" evidence="1">
    <location>
        <begin position="108"/>
        <end position="133"/>
    </location>
</feature>
<dbReference type="PANTHER" id="PTHR15678">
    <property type="entry name" value="ANTIGEN MLAA-22-RELATED"/>
    <property type="match status" value="1"/>
</dbReference>
<dbReference type="STRING" id="6216.A0A0R3SGL5"/>
<evidence type="ECO:0000256" key="1">
    <source>
        <dbReference type="SAM" id="MobiDB-lite"/>
    </source>
</evidence>